<dbReference type="OrthoDB" id="2343366at2759"/>
<organism evidence="3 4">
    <name type="scientific">Cetraspora pellucida</name>
    <dbReference type="NCBI Taxonomy" id="1433469"/>
    <lineage>
        <taxon>Eukaryota</taxon>
        <taxon>Fungi</taxon>
        <taxon>Fungi incertae sedis</taxon>
        <taxon>Mucoromycota</taxon>
        <taxon>Glomeromycotina</taxon>
        <taxon>Glomeromycetes</taxon>
        <taxon>Diversisporales</taxon>
        <taxon>Gigasporaceae</taxon>
        <taxon>Cetraspora</taxon>
    </lineage>
</organism>
<dbReference type="SUPFAM" id="SSF52540">
    <property type="entry name" value="P-loop containing nucleoside triphosphate hydrolases"/>
    <property type="match status" value="1"/>
</dbReference>
<feature type="region of interest" description="Disordered" evidence="1">
    <location>
        <begin position="19"/>
        <end position="40"/>
    </location>
</feature>
<evidence type="ECO:0000313" key="3">
    <source>
        <dbReference type="EMBL" id="CAG8612029.1"/>
    </source>
</evidence>
<dbReference type="PROSITE" id="PS50234">
    <property type="entry name" value="VWFA"/>
    <property type="match status" value="1"/>
</dbReference>
<evidence type="ECO:0000313" key="4">
    <source>
        <dbReference type="Proteomes" id="UP000789759"/>
    </source>
</evidence>
<dbReference type="PANTHER" id="PTHR22796:SF1">
    <property type="entry name" value="VWFA DOMAIN-CONTAINING PROTEIN"/>
    <property type="match status" value="1"/>
</dbReference>
<protein>
    <submittedName>
        <fullName evidence="3">20350_t:CDS:1</fullName>
    </submittedName>
</protein>
<sequence length="2258" mass="260763">MSAMESVLNGDGQCAKGDLPDVISSSHTSSDQSCSEAQNAKDVGYSTQDDSFMDNDQNINANYGKDLVDHISGLYRLLDLCKDDGSNGLVDKIIISKDSLKNLCNEMVPKSFVSISEIEYDLLNVMKFRLIGCYGNNEIIAKFLLKNNIIDQKIFDLLTMAYSSESDQEAENQFTLRAGIYLLIISPGLGLVIHWSEKGCYEENASSQKKKNMTNLHKYLTKLTDNQICFMSEKDLENFDFSVINEEQDHFDEKNSTCYEFEVKKSQEEKEDFKLYSGFTVDLPLNLKRDLKNNGDAEDLLTPIAVESAYNQTFITRKRIMPTSIMQKKTFDFPGHAFKKDLQSRLQGFTLQISRNMSMRSLELLVKNGLDMEKELMSPLRDAITLATKESDSKKAQEMNDIKIDAEYITAMSRKFLKELYSEFEQQLSEKASSAQIKIDNTVIERIDFKYPGMRQKIESAIQINSEAWKEMKRRYYIFTKLITEFAMNESDDDKHNADIIYLILKSLPSILVDEENDIQKLCEKYLETQKGLIETFVSFFKYSNSDDDIPKLKFDDININALYNSATELLNSQDDCNFIKMLFKTHLFDSYKEIRQRIINSFFDEYSNWREKTFNRKIKDILPKISDRSKEITSRLEEKLMLLKRDIEKREFEIICQKIEEKYPVDQLKFKILNIDCRSYYRSNYRDFIVEVEVETIQPVQLQINVYETSLDQSDAFELKEKELHVPKPIFSLTPFMIDPELLNADEHCLFAINEPRGLIGIYNIKSGVLNVYAFDEQYIRWFPRYSNVQILQWYNYSAPDIQHFFFIKDTEDICFVEVGGRARIYNLVSGQFRPGIGHVPANAINVMSTPDGACIIAFVKEKVQTDQSFEGGNPIRIDNIVNEDSVPNVIEKCFAHIYFCSNFGSPVKVIEMPSFMKFPEYYQFSFIQKRQMHITTLDLEKYLFCSTIVKITLEKTQYRFQQRSRRSLGEARLQNNDLSIVEGRNTNFTKYIRKGDSIVLSFQKYKVKEILSDTLLKISEVVKPVANNDWVEFGIEPQTNLNGLIDVYKLAFEKYQIDSCIDPEQIKPLSLLIALDVQDNDKVEYYEDKFKDYVSEMFEELRRSTKKPATLLKKFTVKVTTFNNLDIDINFKQGNTTEYQLGEWIIQLSVLIPIQIAVARNNLFIPLRDGLSSDVEQGEPEDEYARHFDAIAQNISFGWYEGIFKYYGNRQVKVVSSMGEQSCGKSYMLNHLVGTTFDGSAMRCTEGVWMSLAITKKYIYVALDFEGLKSLERTPQEDLFLTLFNTVVSNMILFKNQFAVNRDMSTMFQRFQDGATLFESDPKIFQAKLCIIIKDVPRQDRDDIVREFSLKFNSLVAEEGENNFITRMYPSGLNITPWPIFNDPSWFKRLIDIKRLLDEQQPKYENARTFLQNTKVIMAKLKICDWGSLDENLVQIRVSTLKRFLPTVISLGIEKKYPTAELLLDRDTGLNIDDPVVPISDIFEDFSDSINLSADSGLLLFDENREFVRLSLDQRVFFEENIQQRDEAPNDTTWFDSLEKFFKYIVKRRVLRVQEWFTHNTSKFPQDNNDVIICRYAMEQEIAMLTSFWELCGLTCNNCYLKCLNNRDHEGAHDCLASHECHANCQFVEAHINENPIPKCSYKAGHEGKHACSGSSHLCGETCDFSDKRKCQIKCSKKIGHEDKNHLCQSTRHCCGAPCSLVTKNGKYKCPNECNRPCEEQHDEHQCENEKCPIQCPVNGCPLYCKSKDHFHALSDPDVNHFCGNEHQCQEPCEEPGVCRIQLEPKKQEETYKGLVKDTSITFTKYIQMSETSPCSKKIPPDSFKHAGIHSHEGMHYCDVKCKFCEYYCDLPFGHLQPLHDTRHGNMVQTEFTTEDNDNEFVYGGHKLKAGDEGTFVLCRHRHIDYCNNVDECKLNQDLQHINGRVHPNPEKAKDFMSHRLFWERTGFKDPYSAQEQQEFSKCDHECRDEKHNTSDNPSKSYCEMRLFHDLLDPSQTPPNECGYISLDGHHFHCENPSKYEVDFHIIFVLDRSSSMNGRDKKPIQGTPIYENLVKNHNNRLGAVYNAVYSFLKARLSSQAAQYNEAVCRDTVSLILFDFEATIAIENQPLNDPENLLTIMLQHNSRTGTNFNAAILKAGYIIEKHFNPMKTNIILFCSDGECGIPKDELNKICSKNKNKGSPIFLNTILFSSSIDCESLKQMADIAQSYLPKESSSSALRCQFTRAIDEVVLVNTFSGIAESLRKHKPTLLKKDTL</sequence>
<dbReference type="InterPro" id="IPR027417">
    <property type="entry name" value="P-loop_NTPase"/>
</dbReference>
<proteinExistence type="predicted"/>
<dbReference type="CDD" id="cd00198">
    <property type="entry name" value="vWFA"/>
    <property type="match status" value="1"/>
</dbReference>
<feature type="domain" description="VWFA" evidence="2">
    <location>
        <begin position="2027"/>
        <end position="2229"/>
    </location>
</feature>
<accession>A0A9N9CS70</accession>
<dbReference type="Gene3D" id="3.40.50.410">
    <property type="entry name" value="von Willebrand factor, type A domain"/>
    <property type="match status" value="1"/>
</dbReference>
<dbReference type="InterPro" id="IPR036465">
    <property type="entry name" value="vWFA_dom_sf"/>
</dbReference>
<dbReference type="PANTHER" id="PTHR22796">
    <property type="entry name" value="URG4-RELATED"/>
    <property type="match status" value="1"/>
</dbReference>
<gene>
    <name evidence="3" type="ORF">CPELLU_LOCUS7499</name>
</gene>
<dbReference type="InterPro" id="IPR002035">
    <property type="entry name" value="VWF_A"/>
</dbReference>
<dbReference type="Gene3D" id="3.40.50.300">
    <property type="entry name" value="P-loop containing nucleotide triphosphate hydrolases"/>
    <property type="match status" value="1"/>
</dbReference>
<evidence type="ECO:0000259" key="2">
    <source>
        <dbReference type="PROSITE" id="PS50234"/>
    </source>
</evidence>
<feature type="compositionally biased region" description="Low complexity" evidence="1">
    <location>
        <begin position="24"/>
        <end position="35"/>
    </location>
</feature>
<keyword evidence="4" id="KW-1185">Reference proteome</keyword>
<comment type="caution">
    <text evidence="3">The sequence shown here is derived from an EMBL/GenBank/DDBJ whole genome shotgun (WGS) entry which is preliminary data.</text>
</comment>
<dbReference type="Proteomes" id="UP000789759">
    <property type="component" value="Unassembled WGS sequence"/>
</dbReference>
<dbReference type="Pfam" id="PF13519">
    <property type="entry name" value="VWA_2"/>
    <property type="match status" value="1"/>
</dbReference>
<evidence type="ECO:0000256" key="1">
    <source>
        <dbReference type="SAM" id="MobiDB-lite"/>
    </source>
</evidence>
<reference evidence="3" key="1">
    <citation type="submission" date="2021-06" db="EMBL/GenBank/DDBJ databases">
        <authorList>
            <person name="Kallberg Y."/>
            <person name="Tangrot J."/>
            <person name="Rosling A."/>
        </authorList>
    </citation>
    <scope>NUCLEOTIDE SEQUENCE</scope>
    <source>
        <strain evidence="3">FL966</strain>
    </source>
</reference>
<name>A0A9N9CS70_9GLOM</name>
<dbReference type="SUPFAM" id="SSF53300">
    <property type="entry name" value="vWA-like"/>
    <property type="match status" value="1"/>
</dbReference>
<dbReference type="EMBL" id="CAJVQA010005049">
    <property type="protein sequence ID" value="CAG8612029.1"/>
    <property type="molecule type" value="Genomic_DNA"/>
</dbReference>